<evidence type="ECO:0000256" key="4">
    <source>
        <dbReference type="ARBA" id="ARBA00022737"/>
    </source>
</evidence>
<feature type="transmembrane region" description="Helical" evidence="10">
    <location>
        <begin position="155"/>
        <end position="176"/>
    </location>
</feature>
<dbReference type="Gene3D" id="3.10.580.10">
    <property type="entry name" value="CBS-domain"/>
    <property type="match status" value="1"/>
</dbReference>
<dbReference type="OrthoDB" id="4564at2759"/>
<dbReference type="PRINTS" id="PR00762">
    <property type="entry name" value="CLCHANNEL"/>
</dbReference>
<keyword evidence="3 10" id="KW-0812">Transmembrane</keyword>
<feature type="transmembrane region" description="Helical" evidence="10">
    <location>
        <begin position="424"/>
        <end position="450"/>
    </location>
</feature>
<reference evidence="12" key="2">
    <citation type="submission" date="2019-06" db="EMBL/GenBank/DDBJ databases">
        <title>Genomics analysis of Aphanomyces spp. identifies a new class of oomycete effector associated with host adaptation.</title>
        <authorList>
            <person name="Gaulin E."/>
        </authorList>
    </citation>
    <scope>NUCLEOTIDE SEQUENCE</scope>
    <source>
        <strain evidence="12">CBS 578.67</strain>
    </source>
</reference>
<feature type="transmembrane region" description="Helical" evidence="10">
    <location>
        <begin position="67"/>
        <end position="87"/>
    </location>
</feature>
<dbReference type="PANTHER" id="PTHR45720:SF10">
    <property type="entry name" value="CHLORIDE CHANNEL PROTEIN 2"/>
    <property type="match status" value="1"/>
</dbReference>
<dbReference type="InterPro" id="IPR046342">
    <property type="entry name" value="CBS_dom_sf"/>
</dbReference>
<keyword evidence="2 10" id="KW-0813">Transport</keyword>
<dbReference type="EMBL" id="CAADRA010005641">
    <property type="protein sequence ID" value="VFT91900.1"/>
    <property type="molecule type" value="Genomic_DNA"/>
</dbReference>
<accession>A0A485L3B8</accession>
<dbReference type="InterPro" id="IPR000644">
    <property type="entry name" value="CBS_dom"/>
</dbReference>
<dbReference type="Pfam" id="PF00654">
    <property type="entry name" value="Voltage_CLC"/>
    <property type="match status" value="1"/>
</dbReference>
<name>A0A485L3B8_9STRA</name>
<dbReference type="EMBL" id="VJMH01005620">
    <property type="protein sequence ID" value="KAF0694006.1"/>
    <property type="molecule type" value="Genomic_DNA"/>
</dbReference>
<keyword evidence="14" id="KW-1185">Reference proteome</keyword>
<feature type="transmembrane region" description="Helical" evidence="10">
    <location>
        <begin position="388"/>
        <end position="417"/>
    </location>
</feature>
<comment type="caution">
    <text evidence="10">Lacks conserved residue(s) required for the propagation of feature annotation.</text>
</comment>
<dbReference type="GO" id="GO:0005247">
    <property type="term" value="F:voltage-gated chloride channel activity"/>
    <property type="evidence" value="ECO:0007669"/>
    <property type="project" value="TreeGrafter"/>
</dbReference>
<sequence>MVEKQESSTRLNLSEFLRGEWEYNEAKTPPAHSPATPISISRASISRLPFLRIASHHGDRGHVSRRLLVFFFILLLGILGGLLNYACKRCIRALLDVRQSIAATTDSPLWGGIFWTLYSVSILFISILWTKISPSAIGSGLSQMKVVLTGVDPNLYLPGYFSLSTLIAKFGGVIFSNGAGLVVGSEGAWTHMMSVIAHHLLRLRVFAPLQAKPSTRLQLFAAAAAVAVSSTFGSPIGGVLFSIEVTATYYLISNYMKAFVSAVGSAVVVQATMTLVQDPSHVAYPAHFPPATAHILNVPLAVPLGLFMGILASVLIRAVRRIANLRHTWRHSPARLVRFAVEWLDPLAVVLVTAILFYSPGKYVPDASLQRYFSNETLDLPRVALDGAIPLCLLPLAITLAVPSGVGLPTFAIGAALGRLYGELLIYFWPHLNIVPGAYALIGAASFTGAATRTISTAVVALEITASLQYMLPVFAGTLAAIGVSSVLATESIYDATVDDLPYMPCLDFYSDTTADDIKEPDVVFITRKPTLLSVLVAMNRMRGHAIPVVESDSDRMLLGCISASALQRVVERFYDTNDLGDARADCGLEVEDSDGGSDAGGGLTWTSIKSAVTSLNRATDKRNTVDRIYAAEAGLAMHDSNLIALLSQAWTNKKRDVLRKGRTKLPTTAVQALPITVSSGTLLEDIHMIFLMLRIDHCYVTQQGVLVGVITTNTVINASRDKDT</sequence>
<evidence type="ECO:0000256" key="8">
    <source>
        <dbReference type="ARBA" id="ARBA00023214"/>
    </source>
</evidence>
<comment type="similarity">
    <text evidence="10">Belongs to the chloride channel (TC 2.A.49) family.</text>
</comment>
<feature type="transmembrane region" description="Helical" evidence="10">
    <location>
        <begin position="336"/>
        <end position="358"/>
    </location>
</feature>
<evidence type="ECO:0000256" key="2">
    <source>
        <dbReference type="ARBA" id="ARBA00022448"/>
    </source>
</evidence>
<evidence type="ECO:0000256" key="6">
    <source>
        <dbReference type="ARBA" id="ARBA00023065"/>
    </source>
</evidence>
<organism evidence="13 14">
    <name type="scientific">Aphanomyces stellatus</name>
    <dbReference type="NCBI Taxonomy" id="120398"/>
    <lineage>
        <taxon>Eukaryota</taxon>
        <taxon>Sar</taxon>
        <taxon>Stramenopiles</taxon>
        <taxon>Oomycota</taxon>
        <taxon>Saprolegniomycetes</taxon>
        <taxon>Saprolegniales</taxon>
        <taxon>Verrucalvaceae</taxon>
        <taxon>Aphanomyces</taxon>
    </lineage>
</organism>
<evidence type="ECO:0000256" key="5">
    <source>
        <dbReference type="ARBA" id="ARBA00022989"/>
    </source>
</evidence>
<dbReference type="InterPro" id="IPR001807">
    <property type="entry name" value="ClC"/>
</dbReference>
<dbReference type="SUPFAM" id="SSF54631">
    <property type="entry name" value="CBS-domain pair"/>
    <property type="match status" value="1"/>
</dbReference>
<feature type="domain" description="CBS" evidence="11">
    <location>
        <begin position="519"/>
        <end position="580"/>
    </location>
</feature>
<dbReference type="PROSITE" id="PS51371">
    <property type="entry name" value="CBS"/>
    <property type="match status" value="1"/>
</dbReference>
<evidence type="ECO:0000313" key="13">
    <source>
        <dbReference type="EMBL" id="VFT91900.1"/>
    </source>
</evidence>
<dbReference type="GO" id="GO:0016020">
    <property type="term" value="C:membrane"/>
    <property type="evidence" value="ECO:0007669"/>
    <property type="project" value="UniProtKB-SubCell"/>
</dbReference>
<protein>
    <recommendedName>
        <fullName evidence="10">Chloride channel protein</fullName>
    </recommendedName>
</protein>
<keyword evidence="6 10" id="KW-0406">Ion transport</keyword>
<evidence type="ECO:0000256" key="10">
    <source>
        <dbReference type="RuleBase" id="RU361221"/>
    </source>
</evidence>
<dbReference type="AlphaFoldDB" id="A0A485L3B8"/>
<proteinExistence type="inferred from homology"/>
<keyword evidence="5 10" id="KW-1133">Transmembrane helix</keyword>
<dbReference type="Proteomes" id="UP000332933">
    <property type="component" value="Unassembled WGS sequence"/>
</dbReference>
<evidence type="ECO:0000313" key="12">
    <source>
        <dbReference type="EMBL" id="KAF0694006.1"/>
    </source>
</evidence>
<feature type="transmembrane region" description="Helical" evidence="10">
    <location>
        <begin position="219"/>
        <end position="243"/>
    </location>
</feature>
<dbReference type="InterPro" id="IPR050970">
    <property type="entry name" value="Cl_channel_volt-gated"/>
</dbReference>
<feature type="transmembrane region" description="Helical" evidence="10">
    <location>
        <begin position="470"/>
        <end position="489"/>
    </location>
</feature>
<dbReference type="InterPro" id="IPR014743">
    <property type="entry name" value="Cl-channel_core"/>
</dbReference>
<evidence type="ECO:0000313" key="14">
    <source>
        <dbReference type="Proteomes" id="UP000332933"/>
    </source>
</evidence>
<dbReference type="SUPFAM" id="SSF81340">
    <property type="entry name" value="Clc chloride channel"/>
    <property type="match status" value="1"/>
</dbReference>
<evidence type="ECO:0000256" key="3">
    <source>
        <dbReference type="ARBA" id="ARBA00022692"/>
    </source>
</evidence>
<reference evidence="13 14" key="1">
    <citation type="submission" date="2019-03" db="EMBL/GenBank/DDBJ databases">
        <authorList>
            <person name="Gaulin E."/>
            <person name="Dumas B."/>
        </authorList>
    </citation>
    <scope>NUCLEOTIDE SEQUENCE [LARGE SCALE GENOMIC DNA]</scope>
    <source>
        <strain evidence="13">CBS 568.67</strain>
    </source>
</reference>
<comment type="subcellular location">
    <subcellularLocation>
        <location evidence="1 10">Membrane</location>
        <topology evidence="1 10">Multi-pass membrane protein</topology>
    </subcellularLocation>
</comment>
<feature type="transmembrane region" description="Helical" evidence="10">
    <location>
        <begin position="108"/>
        <end position="129"/>
    </location>
</feature>
<dbReference type="PANTHER" id="PTHR45720">
    <property type="entry name" value="CHLORIDE CHANNEL PROTEIN 2"/>
    <property type="match status" value="1"/>
</dbReference>
<keyword evidence="9" id="KW-0129">CBS domain</keyword>
<keyword evidence="4" id="KW-0677">Repeat</keyword>
<evidence type="ECO:0000259" key="11">
    <source>
        <dbReference type="PROSITE" id="PS51371"/>
    </source>
</evidence>
<keyword evidence="8 10" id="KW-0868">Chloride</keyword>
<evidence type="ECO:0000256" key="9">
    <source>
        <dbReference type="PROSITE-ProRule" id="PRU00703"/>
    </source>
</evidence>
<evidence type="ECO:0000256" key="1">
    <source>
        <dbReference type="ARBA" id="ARBA00004141"/>
    </source>
</evidence>
<feature type="transmembrane region" description="Helical" evidence="10">
    <location>
        <begin position="296"/>
        <end position="316"/>
    </location>
</feature>
<dbReference type="Gene3D" id="1.10.3080.10">
    <property type="entry name" value="Clc chloride channel"/>
    <property type="match status" value="1"/>
</dbReference>
<keyword evidence="7 10" id="KW-0472">Membrane</keyword>
<gene>
    <name evidence="13" type="primary">Aste57867_15087</name>
    <name evidence="12" type="ORF">As57867_015031</name>
    <name evidence="13" type="ORF">ASTE57867_15087</name>
</gene>
<dbReference type="SMART" id="SM00116">
    <property type="entry name" value="CBS"/>
    <property type="match status" value="2"/>
</dbReference>
<evidence type="ECO:0000256" key="7">
    <source>
        <dbReference type="ARBA" id="ARBA00023136"/>
    </source>
</evidence>